<dbReference type="EMBL" id="BONW01000012">
    <property type="protein sequence ID" value="GIG87680.1"/>
    <property type="molecule type" value="Genomic_DNA"/>
</dbReference>
<name>A0ABQ4DZ02_9ACTN</name>
<reference evidence="1 2" key="1">
    <citation type="submission" date="2021-01" db="EMBL/GenBank/DDBJ databases">
        <title>Whole genome shotgun sequence of Plantactinospora endophytica NBRC 110450.</title>
        <authorList>
            <person name="Komaki H."/>
            <person name="Tamura T."/>
        </authorList>
    </citation>
    <scope>NUCLEOTIDE SEQUENCE [LARGE SCALE GENOMIC DNA]</scope>
    <source>
        <strain evidence="1 2">NBRC 110450</strain>
    </source>
</reference>
<organism evidence="1 2">
    <name type="scientific">Plantactinospora endophytica</name>
    <dbReference type="NCBI Taxonomy" id="673535"/>
    <lineage>
        <taxon>Bacteria</taxon>
        <taxon>Bacillati</taxon>
        <taxon>Actinomycetota</taxon>
        <taxon>Actinomycetes</taxon>
        <taxon>Micromonosporales</taxon>
        <taxon>Micromonosporaceae</taxon>
        <taxon>Plantactinospora</taxon>
    </lineage>
</organism>
<evidence type="ECO:0000313" key="1">
    <source>
        <dbReference type="EMBL" id="GIG87680.1"/>
    </source>
</evidence>
<dbReference type="Proteomes" id="UP000646749">
    <property type="component" value="Unassembled WGS sequence"/>
</dbReference>
<gene>
    <name evidence="1" type="ORF">Pen02_26160</name>
</gene>
<dbReference type="InterPro" id="IPR011990">
    <property type="entry name" value="TPR-like_helical_dom_sf"/>
</dbReference>
<keyword evidence="2" id="KW-1185">Reference proteome</keyword>
<protein>
    <recommendedName>
        <fullName evidence="3">Tetratricopeptide repeat protein</fullName>
    </recommendedName>
</protein>
<evidence type="ECO:0008006" key="3">
    <source>
        <dbReference type="Google" id="ProtNLM"/>
    </source>
</evidence>
<comment type="caution">
    <text evidence="1">The sequence shown here is derived from an EMBL/GenBank/DDBJ whole genome shotgun (WGS) entry which is preliminary data.</text>
</comment>
<dbReference type="SUPFAM" id="SSF48452">
    <property type="entry name" value="TPR-like"/>
    <property type="match status" value="1"/>
</dbReference>
<dbReference type="RefSeq" id="WP_203866224.1">
    <property type="nucleotide sequence ID" value="NZ_BONW01000012.1"/>
</dbReference>
<evidence type="ECO:0000313" key="2">
    <source>
        <dbReference type="Proteomes" id="UP000646749"/>
    </source>
</evidence>
<proteinExistence type="predicted"/>
<accession>A0ABQ4DZ02</accession>
<sequence length="99" mass="10806">MRASSLLHKAVLLLRHGDPGRAETVLRAAIASADRDGDAGTRVTARCCLAELLLARDRRSAEAVRLLHACLAVRRDADLDDVVGDDLRRARRLLADLAR</sequence>